<dbReference type="PANTHER" id="PTHR43884">
    <property type="entry name" value="ACYL-COA DEHYDROGENASE"/>
    <property type="match status" value="1"/>
</dbReference>
<dbReference type="Proteomes" id="UP000697710">
    <property type="component" value="Unassembled WGS sequence"/>
</dbReference>
<dbReference type="PIRSF" id="PIRSF016578">
    <property type="entry name" value="HsaA"/>
    <property type="match status" value="1"/>
</dbReference>
<name>A0A956M3I5_UNCEI</name>
<gene>
    <name evidence="10" type="ORF">KC729_17350</name>
</gene>
<evidence type="ECO:0000313" key="10">
    <source>
        <dbReference type="EMBL" id="MCA9729457.1"/>
    </source>
</evidence>
<dbReference type="AlphaFoldDB" id="A0A956M3I5"/>
<dbReference type="Gene3D" id="2.40.110.10">
    <property type="entry name" value="Butyryl-CoA Dehydrogenase, subunit A, domain 2"/>
    <property type="match status" value="1"/>
</dbReference>
<evidence type="ECO:0000313" key="11">
    <source>
        <dbReference type="Proteomes" id="UP000697710"/>
    </source>
</evidence>
<dbReference type="PROSITE" id="PS00072">
    <property type="entry name" value="ACYL_COA_DH_1"/>
    <property type="match status" value="1"/>
</dbReference>
<comment type="cofactor">
    <cofactor evidence="1 6">
        <name>FAD</name>
        <dbReference type="ChEBI" id="CHEBI:57692"/>
    </cofactor>
</comment>
<dbReference type="GO" id="GO:0050660">
    <property type="term" value="F:flavin adenine dinucleotide binding"/>
    <property type="evidence" value="ECO:0007669"/>
    <property type="project" value="InterPro"/>
</dbReference>
<evidence type="ECO:0000256" key="1">
    <source>
        <dbReference type="ARBA" id="ARBA00001974"/>
    </source>
</evidence>
<keyword evidence="5 6" id="KW-0560">Oxidoreductase</keyword>
<dbReference type="SUPFAM" id="SSF47203">
    <property type="entry name" value="Acyl-CoA dehydrogenase C-terminal domain-like"/>
    <property type="match status" value="1"/>
</dbReference>
<dbReference type="GO" id="GO:0003995">
    <property type="term" value="F:acyl-CoA dehydrogenase activity"/>
    <property type="evidence" value="ECO:0007669"/>
    <property type="project" value="InterPro"/>
</dbReference>
<reference evidence="10" key="1">
    <citation type="submission" date="2020-04" db="EMBL/GenBank/DDBJ databases">
        <authorList>
            <person name="Zhang T."/>
        </authorList>
    </citation>
    <scope>NUCLEOTIDE SEQUENCE</scope>
    <source>
        <strain evidence="10">HKST-UBA01</strain>
    </source>
</reference>
<keyword evidence="3 6" id="KW-0285">Flavoprotein</keyword>
<dbReference type="InterPro" id="IPR006089">
    <property type="entry name" value="Acyl-CoA_DH_CS"/>
</dbReference>
<dbReference type="InterPro" id="IPR036250">
    <property type="entry name" value="AcylCo_DH-like_C"/>
</dbReference>
<dbReference type="FunFam" id="1.20.140.10:FF:000004">
    <property type="entry name" value="Acyl-CoA dehydrogenase FadE25"/>
    <property type="match status" value="1"/>
</dbReference>
<evidence type="ECO:0000256" key="5">
    <source>
        <dbReference type="ARBA" id="ARBA00023002"/>
    </source>
</evidence>
<proteinExistence type="inferred from homology"/>
<keyword evidence="4 6" id="KW-0274">FAD</keyword>
<dbReference type="EMBL" id="JAGQHR010000702">
    <property type="protein sequence ID" value="MCA9729457.1"/>
    <property type="molecule type" value="Genomic_DNA"/>
</dbReference>
<feature type="non-terminal residue" evidence="10">
    <location>
        <position position="347"/>
    </location>
</feature>
<feature type="domain" description="Acyl-CoA dehydrogenase/oxidase N-terminal" evidence="9">
    <location>
        <begin position="6"/>
        <end position="117"/>
    </location>
</feature>
<dbReference type="Pfam" id="PF02771">
    <property type="entry name" value="Acyl-CoA_dh_N"/>
    <property type="match status" value="1"/>
</dbReference>
<dbReference type="InterPro" id="IPR046373">
    <property type="entry name" value="Acyl-CoA_Oxase/DH_mid-dom_sf"/>
</dbReference>
<evidence type="ECO:0000256" key="3">
    <source>
        <dbReference type="ARBA" id="ARBA00022630"/>
    </source>
</evidence>
<reference evidence="10" key="2">
    <citation type="journal article" date="2021" name="Microbiome">
        <title>Successional dynamics and alternative stable states in a saline activated sludge microbial community over 9 years.</title>
        <authorList>
            <person name="Wang Y."/>
            <person name="Ye J."/>
            <person name="Ju F."/>
            <person name="Liu L."/>
            <person name="Boyd J.A."/>
            <person name="Deng Y."/>
            <person name="Parks D.H."/>
            <person name="Jiang X."/>
            <person name="Yin X."/>
            <person name="Woodcroft B.J."/>
            <person name="Tyson G.W."/>
            <person name="Hugenholtz P."/>
            <person name="Polz M.F."/>
            <person name="Zhang T."/>
        </authorList>
    </citation>
    <scope>NUCLEOTIDE SEQUENCE</scope>
    <source>
        <strain evidence="10">HKST-UBA01</strain>
    </source>
</reference>
<dbReference type="InterPro" id="IPR009075">
    <property type="entry name" value="AcylCo_DH/oxidase_C"/>
</dbReference>
<dbReference type="Pfam" id="PF02770">
    <property type="entry name" value="Acyl-CoA_dh_M"/>
    <property type="match status" value="1"/>
</dbReference>
<dbReference type="InterPro" id="IPR006091">
    <property type="entry name" value="Acyl-CoA_Oxase/DH_mid-dom"/>
</dbReference>
<dbReference type="InterPro" id="IPR013786">
    <property type="entry name" value="AcylCoA_DH/ox_N"/>
</dbReference>
<feature type="domain" description="Acyl-CoA dehydrogenase/oxidase C-terminal" evidence="7">
    <location>
        <begin position="230"/>
        <end position="346"/>
    </location>
</feature>
<accession>A0A956M3I5</accession>
<dbReference type="Gene3D" id="1.20.140.10">
    <property type="entry name" value="Butyryl-CoA Dehydrogenase, subunit A, domain 3"/>
    <property type="match status" value="1"/>
</dbReference>
<evidence type="ECO:0000256" key="2">
    <source>
        <dbReference type="ARBA" id="ARBA00009347"/>
    </source>
</evidence>
<dbReference type="PANTHER" id="PTHR43884:SF12">
    <property type="entry name" value="ISOVALERYL-COA DEHYDROGENASE, MITOCHONDRIAL-RELATED"/>
    <property type="match status" value="1"/>
</dbReference>
<evidence type="ECO:0000256" key="6">
    <source>
        <dbReference type="RuleBase" id="RU362125"/>
    </source>
</evidence>
<dbReference type="FunFam" id="1.10.540.10:FF:000002">
    <property type="entry name" value="Acyl-CoA dehydrogenase FadE19"/>
    <property type="match status" value="1"/>
</dbReference>
<dbReference type="Gene3D" id="1.10.540.10">
    <property type="entry name" value="Acyl-CoA dehydrogenase/oxidase, N-terminal domain"/>
    <property type="match status" value="1"/>
</dbReference>
<evidence type="ECO:0000259" key="7">
    <source>
        <dbReference type="Pfam" id="PF00441"/>
    </source>
</evidence>
<comment type="similarity">
    <text evidence="2 6">Belongs to the acyl-CoA dehydrogenase family.</text>
</comment>
<dbReference type="SUPFAM" id="SSF56645">
    <property type="entry name" value="Acyl-CoA dehydrogenase NM domain-like"/>
    <property type="match status" value="1"/>
</dbReference>
<feature type="domain" description="Acyl-CoA oxidase/dehydrogenase middle" evidence="8">
    <location>
        <begin position="121"/>
        <end position="217"/>
    </location>
</feature>
<evidence type="ECO:0000259" key="9">
    <source>
        <dbReference type="Pfam" id="PF02771"/>
    </source>
</evidence>
<dbReference type="InterPro" id="IPR037069">
    <property type="entry name" value="AcylCoA_DH/ox_N_sf"/>
</dbReference>
<dbReference type="FunFam" id="2.40.110.10:FF:000001">
    <property type="entry name" value="Acyl-CoA dehydrogenase, mitochondrial"/>
    <property type="match status" value="1"/>
</dbReference>
<sequence length="347" mass="36950">MDLTFNDEERMVIELAREFAENELRPRARQLDEEGRAPRDLLAKMAEIGLFGLVIPAEYDGAGVSTSCYIQVIEELSRVCAAVAITLSVHNSVGAYPIVRFGTDAQKQTYLPKMAGGAIGAFCLSEAGSGSDAASLRCKATKDGDHYVIDGAKLWVTNGSIADVYLVMARTADVPEAPHRGISAFLVDRNTPGVTVGKLEDKMGIRASDTAEVRFAACRVPASSLLGKEGEGFKMAMMALDNGRIGVGSQAVGIAQGAFEAAVKYANEREQFGKKLIEHQAVAFMIADMDTQIAAARNLVRHAASLKDAGQSFIQAAAMAKLYASQAATRVAHSAVQVHGGYGFVKE</sequence>
<evidence type="ECO:0000256" key="4">
    <source>
        <dbReference type="ARBA" id="ARBA00022827"/>
    </source>
</evidence>
<dbReference type="InterPro" id="IPR009100">
    <property type="entry name" value="AcylCoA_DH/oxidase_NM_dom_sf"/>
</dbReference>
<evidence type="ECO:0000259" key="8">
    <source>
        <dbReference type="Pfam" id="PF02770"/>
    </source>
</evidence>
<dbReference type="Pfam" id="PF00441">
    <property type="entry name" value="Acyl-CoA_dh_1"/>
    <property type="match status" value="1"/>
</dbReference>
<protein>
    <submittedName>
        <fullName evidence="10">Acyl-CoA dehydrogenase family protein</fullName>
    </submittedName>
</protein>
<organism evidence="10 11">
    <name type="scientific">Eiseniibacteriota bacterium</name>
    <dbReference type="NCBI Taxonomy" id="2212470"/>
    <lineage>
        <taxon>Bacteria</taxon>
        <taxon>Candidatus Eiseniibacteriota</taxon>
    </lineage>
</organism>
<comment type="caution">
    <text evidence="10">The sequence shown here is derived from an EMBL/GenBank/DDBJ whole genome shotgun (WGS) entry which is preliminary data.</text>
</comment>